<dbReference type="KEGG" id="cbar:PATL70BA_2719"/>
<keyword evidence="1" id="KW-0285">Flavoprotein</keyword>
<evidence type="ECO:0000259" key="3">
    <source>
        <dbReference type="PROSITE" id="PS51387"/>
    </source>
</evidence>
<dbReference type="InterPro" id="IPR005107">
    <property type="entry name" value="CO_DH_flav_C"/>
</dbReference>
<dbReference type="PROSITE" id="PS51387">
    <property type="entry name" value="FAD_PCMH"/>
    <property type="match status" value="1"/>
</dbReference>
<dbReference type="InterPro" id="IPR016169">
    <property type="entry name" value="FAD-bd_PCMH_sub2"/>
</dbReference>
<organism evidence="4 5">
    <name type="scientific">Petrocella atlantisensis</name>
    <dbReference type="NCBI Taxonomy" id="2173034"/>
    <lineage>
        <taxon>Bacteria</taxon>
        <taxon>Bacillati</taxon>
        <taxon>Bacillota</taxon>
        <taxon>Clostridia</taxon>
        <taxon>Lachnospirales</taxon>
        <taxon>Vallitaleaceae</taxon>
        <taxon>Petrocella</taxon>
    </lineage>
</organism>
<sequence length="269" mass="29559">MDLKIKAYTMPTNLEEAYQLLQKDDAAIIAGGAWLKLLPKTLSQGIDLSGLKLDSINESEEYYTIGSMVTLRQIETHSSLGTFMGGVLQEAISHIMGVPIRNIATIGGTVAGRYGFSDLLTPLLALKANLVFYKKGQVSLESYLKEAPKEKDILLQIIIKKEYGKANYSTVKKTANDFPILNVSVVKIGSHFRVAVGARPSVATFAIKSMTYLNDSKTLTEEIIKEAARIAVEEIKFGGNARASKAYRTQLCKVMVERGIKEVAYENTN</sequence>
<dbReference type="Gene3D" id="3.30.390.50">
    <property type="entry name" value="CO dehydrogenase flavoprotein, C-terminal domain"/>
    <property type="match status" value="1"/>
</dbReference>
<dbReference type="Proteomes" id="UP000279029">
    <property type="component" value="Chromosome"/>
</dbReference>
<dbReference type="AlphaFoldDB" id="A0A3P7S1S2"/>
<dbReference type="Pfam" id="PF00941">
    <property type="entry name" value="FAD_binding_5"/>
    <property type="match status" value="1"/>
</dbReference>
<dbReference type="PANTHER" id="PTHR42659:SF9">
    <property type="entry name" value="XANTHINE DEHYDROGENASE FAD-BINDING SUBUNIT XDHB-RELATED"/>
    <property type="match status" value="1"/>
</dbReference>
<evidence type="ECO:0000256" key="2">
    <source>
        <dbReference type="ARBA" id="ARBA00023002"/>
    </source>
</evidence>
<evidence type="ECO:0000313" key="4">
    <source>
        <dbReference type="EMBL" id="VDN48622.1"/>
    </source>
</evidence>
<dbReference type="InterPro" id="IPR002346">
    <property type="entry name" value="Mopterin_DH_FAD-bd"/>
</dbReference>
<gene>
    <name evidence="4" type="ORF">PATL70BA_2719</name>
</gene>
<dbReference type="SMART" id="SM01092">
    <property type="entry name" value="CO_deh_flav_C"/>
    <property type="match status" value="1"/>
</dbReference>
<dbReference type="GO" id="GO:0071949">
    <property type="term" value="F:FAD binding"/>
    <property type="evidence" value="ECO:0007669"/>
    <property type="project" value="InterPro"/>
</dbReference>
<keyword evidence="5" id="KW-1185">Reference proteome</keyword>
<dbReference type="PANTHER" id="PTHR42659">
    <property type="entry name" value="XANTHINE DEHYDROGENASE SUBUNIT C-RELATED"/>
    <property type="match status" value="1"/>
</dbReference>
<evidence type="ECO:0000256" key="1">
    <source>
        <dbReference type="ARBA" id="ARBA00022630"/>
    </source>
</evidence>
<evidence type="ECO:0000313" key="5">
    <source>
        <dbReference type="Proteomes" id="UP000279029"/>
    </source>
</evidence>
<dbReference type="Gene3D" id="3.30.465.10">
    <property type="match status" value="1"/>
</dbReference>
<name>A0A3P7S1S2_9FIRM</name>
<dbReference type="SUPFAM" id="SSF56176">
    <property type="entry name" value="FAD-binding/transporter-associated domain-like"/>
    <property type="match status" value="1"/>
</dbReference>
<dbReference type="EMBL" id="LR130778">
    <property type="protein sequence ID" value="VDN48622.1"/>
    <property type="molecule type" value="Genomic_DNA"/>
</dbReference>
<feature type="domain" description="FAD-binding PCMH-type" evidence="3">
    <location>
        <begin position="1"/>
        <end position="164"/>
    </location>
</feature>
<dbReference type="SUPFAM" id="SSF55447">
    <property type="entry name" value="CO dehydrogenase flavoprotein C-terminal domain-like"/>
    <property type="match status" value="1"/>
</dbReference>
<dbReference type="InterPro" id="IPR051312">
    <property type="entry name" value="Diverse_Substr_Oxidored"/>
</dbReference>
<proteinExistence type="predicted"/>
<reference evidence="4 5" key="1">
    <citation type="submission" date="2018-09" db="EMBL/GenBank/DDBJ databases">
        <authorList>
            <person name="Postec A."/>
        </authorList>
    </citation>
    <scope>NUCLEOTIDE SEQUENCE [LARGE SCALE GENOMIC DNA]</scope>
    <source>
        <strain evidence="4">70B-A</strain>
    </source>
</reference>
<dbReference type="Pfam" id="PF03450">
    <property type="entry name" value="CO_deh_flav_C"/>
    <property type="match status" value="1"/>
</dbReference>
<dbReference type="InterPro" id="IPR036318">
    <property type="entry name" value="FAD-bd_PCMH-like_sf"/>
</dbReference>
<dbReference type="GO" id="GO:0016491">
    <property type="term" value="F:oxidoreductase activity"/>
    <property type="evidence" value="ECO:0007669"/>
    <property type="project" value="UniProtKB-KW"/>
</dbReference>
<accession>A0A3P7S1S2</accession>
<dbReference type="RefSeq" id="WP_125137733.1">
    <property type="nucleotide sequence ID" value="NZ_LR130778.1"/>
</dbReference>
<dbReference type="InterPro" id="IPR036683">
    <property type="entry name" value="CO_DH_flav_C_dom_sf"/>
</dbReference>
<dbReference type="InterPro" id="IPR016166">
    <property type="entry name" value="FAD-bd_PCMH"/>
</dbReference>
<protein>
    <submittedName>
        <fullName evidence="4">FAD-binding protein</fullName>
    </submittedName>
</protein>
<dbReference type="OrthoDB" id="9803647at2"/>
<keyword evidence="2" id="KW-0560">Oxidoreductase</keyword>